<dbReference type="InterPro" id="IPR038404">
    <property type="entry name" value="TRAP_DctP_sf"/>
</dbReference>
<dbReference type="AlphaFoldDB" id="A0A1I3SXB4"/>
<reference evidence="5 6" key="1">
    <citation type="submission" date="2016-10" db="EMBL/GenBank/DDBJ databases">
        <authorList>
            <person name="de Groot N.N."/>
        </authorList>
    </citation>
    <scope>NUCLEOTIDE SEQUENCE [LARGE SCALE GENOMIC DNA]</scope>
    <source>
        <strain evidence="5 6">CGMCC 1.8891</strain>
    </source>
</reference>
<dbReference type="GO" id="GO:0055085">
    <property type="term" value="P:transmembrane transport"/>
    <property type="evidence" value="ECO:0007669"/>
    <property type="project" value="InterPro"/>
</dbReference>
<protein>
    <submittedName>
        <fullName evidence="5">TRAP-type C4-dicarboxylate transport system, substrate-binding protein</fullName>
    </submittedName>
</protein>
<feature type="chain" id="PRO_5010296909" evidence="4">
    <location>
        <begin position="25"/>
        <end position="365"/>
    </location>
</feature>
<dbReference type="Gene3D" id="3.40.190.170">
    <property type="entry name" value="Bacterial extracellular solute-binding protein, family 7"/>
    <property type="match status" value="1"/>
</dbReference>
<evidence type="ECO:0000313" key="5">
    <source>
        <dbReference type="EMBL" id="SFJ62519.1"/>
    </source>
</evidence>
<dbReference type="STRING" id="576117.SAMN04488138_10799"/>
<evidence type="ECO:0000256" key="4">
    <source>
        <dbReference type="SAM" id="SignalP"/>
    </source>
</evidence>
<keyword evidence="6" id="KW-1185">Reference proteome</keyword>
<dbReference type="EMBL" id="FORY01000007">
    <property type="protein sequence ID" value="SFJ62519.1"/>
    <property type="molecule type" value="Genomic_DNA"/>
</dbReference>
<dbReference type="Pfam" id="PF03480">
    <property type="entry name" value="DctP"/>
    <property type="match status" value="1"/>
</dbReference>
<feature type="signal peptide" evidence="4">
    <location>
        <begin position="1"/>
        <end position="24"/>
    </location>
</feature>
<dbReference type="Proteomes" id="UP000183299">
    <property type="component" value="Unassembled WGS sequence"/>
</dbReference>
<dbReference type="GO" id="GO:0042597">
    <property type="term" value="C:periplasmic space"/>
    <property type="evidence" value="ECO:0007669"/>
    <property type="project" value="UniProtKB-SubCell"/>
</dbReference>
<dbReference type="InterPro" id="IPR018389">
    <property type="entry name" value="DctP_fam"/>
</dbReference>
<name>A0A1I3SXB4_9RHOB</name>
<organism evidence="5 6">
    <name type="scientific">Celeribacter halophilus</name>
    <dbReference type="NCBI Taxonomy" id="576117"/>
    <lineage>
        <taxon>Bacteria</taxon>
        <taxon>Pseudomonadati</taxon>
        <taxon>Pseudomonadota</taxon>
        <taxon>Alphaproteobacteria</taxon>
        <taxon>Rhodobacterales</taxon>
        <taxon>Roseobacteraceae</taxon>
        <taxon>Celeribacter</taxon>
    </lineage>
</organism>
<gene>
    <name evidence="5" type="ORF">SAMN04488138_10799</name>
</gene>
<keyword evidence="2 4" id="KW-0732">Signal</keyword>
<dbReference type="CDD" id="cd13665">
    <property type="entry name" value="PBP2_TRAP_Dctp3_4"/>
    <property type="match status" value="1"/>
</dbReference>
<proteinExistence type="predicted"/>
<dbReference type="PANTHER" id="PTHR33376">
    <property type="match status" value="1"/>
</dbReference>
<sequence>MTSTLLRAALSGAAIFCVATTAFAQDVTLRFQHFVSPNSGAPIYFMEPWVRKIEEDSGGRIKIEMYPLMQLGGKASDQYDLIRDGAIDGGWVVPGYQPGRFPETEALELPFLMPKSGELASVAAWNFTQKYLLDDFKDVHLLAAHMHGEGLVHKKGAALEVMEDFQGLKLRAPTRTSTLLLDKLGAVPVGMPVPAFPEALAKGVLDGGMITYEMAPSLKLDELTDSHTDVAGDTAFYNLYFIWAMNKAKYDSLPDDLKAVIDRNSGLLASQWSGAAYDLGDEDGLRVIAQTDNEIAVLSAEETARLKAVGDEVVSDWSAEMTAKGYDGAALVADVKAMVAEAMERQPWIDTRGASAAHLSQDRIR</sequence>
<evidence type="ECO:0000313" key="6">
    <source>
        <dbReference type="Proteomes" id="UP000183299"/>
    </source>
</evidence>
<comment type="subcellular location">
    <subcellularLocation>
        <location evidence="1">Periplasm</location>
    </subcellularLocation>
</comment>
<accession>A0A1I3SXB4</accession>
<evidence type="ECO:0000256" key="2">
    <source>
        <dbReference type="ARBA" id="ARBA00022729"/>
    </source>
</evidence>
<dbReference type="RefSeq" id="WP_066604455.1">
    <property type="nucleotide sequence ID" value="NZ_FORY01000007.1"/>
</dbReference>
<evidence type="ECO:0000256" key="3">
    <source>
        <dbReference type="ARBA" id="ARBA00022764"/>
    </source>
</evidence>
<dbReference type="NCBIfam" id="NF037995">
    <property type="entry name" value="TRAP_S1"/>
    <property type="match status" value="1"/>
</dbReference>
<keyword evidence="3" id="KW-0574">Periplasm</keyword>
<evidence type="ECO:0000256" key="1">
    <source>
        <dbReference type="ARBA" id="ARBA00004418"/>
    </source>
</evidence>
<dbReference type="GeneID" id="98665036"/>
<dbReference type="PANTHER" id="PTHR33376:SF15">
    <property type="entry name" value="BLL6794 PROTEIN"/>
    <property type="match status" value="1"/>
</dbReference>
<dbReference type="OrthoDB" id="7822595at2"/>